<feature type="domain" description="Integrase core" evidence="1">
    <location>
        <begin position="141"/>
        <end position="317"/>
    </location>
</feature>
<dbReference type="Proteomes" id="UP000076738">
    <property type="component" value="Unassembled WGS sequence"/>
</dbReference>
<evidence type="ECO:0000313" key="2">
    <source>
        <dbReference type="EMBL" id="KZO97354.1"/>
    </source>
</evidence>
<organism evidence="2 3">
    <name type="scientific">Calocera viscosa (strain TUFC12733)</name>
    <dbReference type="NCBI Taxonomy" id="1330018"/>
    <lineage>
        <taxon>Eukaryota</taxon>
        <taxon>Fungi</taxon>
        <taxon>Dikarya</taxon>
        <taxon>Basidiomycota</taxon>
        <taxon>Agaricomycotina</taxon>
        <taxon>Dacrymycetes</taxon>
        <taxon>Dacrymycetales</taxon>
        <taxon>Dacrymycetaceae</taxon>
        <taxon>Calocera</taxon>
    </lineage>
</organism>
<protein>
    <recommendedName>
        <fullName evidence="1">Integrase core domain-containing protein</fullName>
    </recommendedName>
</protein>
<evidence type="ECO:0000313" key="3">
    <source>
        <dbReference type="Proteomes" id="UP000076738"/>
    </source>
</evidence>
<name>A0A167N532_CALVF</name>
<dbReference type="AlphaFoldDB" id="A0A167N532"/>
<dbReference type="PANTHER" id="PTHR46177">
    <property type="entry name" value="INTEGRASE CATALYTIC DOMAIN-CONTAINING PROTEIN"/>
    <property type="match status" value="1"/>
</dbReference>
<dbReference type="PANTHER" id="PTHR46177:SF1">
    <property type="entry name" value="INTEGRASE CATALYTIC DOMAIN-CONTAINING PROTEIN"/>
    <property type="match status" value="1"/>
</dbReference>
<dbReference type="EMBL" id="KV417280">
    <property type="protein sequence ID" value="KZO97354.1"/>
    <property type="molecule type" value="Genomic_DNA"/>
</dbReference>
<dbReference type="STRING" id="1330018.A0A167N532"/>
<keyword evidence="3" id="KW-1185">Reference proteome</keyword>
<reference evidence="2 3" key="1">
    <citation type="journal article" date="2016" name="Mol. Biol. Evol.">
        <title>Comparative Genomics of Early-Diverging Mushroom-Forming Fungi Provides Insights into the Origins of Lignocellulose Decay Capabilities.</title>
        <authorList>
            <person name="Nagy L.G."/>
            <person name="Riley R."/>
            <person name="Tritt A."/>
            <person name="Adam C."/>
            <person name="Daum C."/>
            <person name="Floudas D."/>
            <person name="Sun H."/>
            <person name="Yadav J.S."/>
            <person name="Pangilinan J."/>
            <person name="Larsson K.H."/>
            <person name="Matsuura K."/>
            <person name="Barry K."/>
            <person name="Labutti K."/>
            <person name="Kuo R."/>
            <person name="Ohm R.A."/>
            <person name="Bhattacharya S.S."/>
            <person name="Shirouzu T."/>
            <person name="Yoshinaga Y."/>
            <person name="Martin F.M."/>
            <person name="Grigoriev I.V."/>
            <person name="Hibbett D.S."/>
        </authorList>
    </citation>
    <scope>NUCLEOTIDE SEQUENCE [LARGE SCALE GENOMIC DNA]</scope>
    <source>
        <strain evidence="2 3">TUFC12733</strain>
    </source>
</reference>
<dbReference type="OrthoDB" id="5946233at2759"/>
<sequence>MYRNQHKPNPPLDAELERWICHYWKARLSDKQILDMLKRKHIDTSRYGLGLTRFRAMRQSLGLVSTRTQSIQVGDLVLPMQRLREKYPLAGMRDMRNHLFHEEDLSVSRRQLYEYMKAYEPQLLQQRKARHLKRKRFWAAGVNDIWCCDQHDKWERFGLRLHTGVEPFSGRILWLKIWHNNSNPRLIAAYYFETVDSLGCMPLVTQSDLGSENYCLAKAHTALRHWHDPALAGSLQHRWMREKKNIKPEIAWSQVRRRFTPGFENMLDHGVQEGWYDIDDPLHKMVFRWVFIPWLQAELDRWRDEFNFSKPRADRNKILPHGVPQLIFESSEVYGAVDFKVYVA</sequence>
<proteinExistence type="predicted"/>
<gene>
    <name evidence="2" type="ORF">CALVIDRAFT_480296</name>
</gene>
<dbReference type="InterPro" id="IPR058913">
    <property type="entry name" value="Integrase_dom_put"/>
</dbReference>
<dbReference type="Pfam" id="PF24764">
    <property type="entry name" value="rva_4"/>
    <property type="match status" value="1"/>
</dbReference>
<evidence type="ECO:0000259" key="1">
    <source>
        <dbReference type="Pfam" id="PF24764"/>
    </source>
</evidence>
<accession>A0A167N532</accession>